<sequence length="316" mass="33065">MFIVGAIVTTLLPLFPGATGKVLTPTLPIGIAALVWGIVAVTTIHWRTAPGSVMHLSTVLGGLSIAVATHDTGGAHSPARLLTMLVLVFAAYFFRTSEAWPYLPFVLALHELPLAYDSSALDTGLAGELLIVGPCYWLLAWLLISGKRGMIELRVRADELARTDPLTGLANRRALIEAMDGSGGRARDEQVGLLMLDVDDFKAVNTLHGHPGGDRALVFLAGCLGASCRAGDLAARLGGDEFAVLVPGADEAGMEALAHRLLDAVRLGTVRISVGWAIGSRGGDMLLQYADTALANAKRTGKDRVASSSAAAPARS</sequence>
<dbReference type="PANTHER" id="PTHR45138">
    <property type="entry name" value="REGULATORY COMPONENTS OF SENSORY TRANSDUCTION SYSTEM"/>
    <property type="match status" value="1"/>
</dbReference>
<dbReference type="AlphaFoldDB" id="A0A9X3MVR0"/>
<dbReference type="EMBL" id="JAPDOD010000020">
    <property type="protein sequence ID" value="MDA0162671.1"/>
    <property type="molecule type" value="Genomic_DNA"/>
</dbReference>
<dbReference type="InterPro" id="IPR000160">
    <property type="entry name" value="GGDEF_dom"/>
</dbReference>
<gene>
    <name evidence="3" type="ORF">OM076_20530</name>
</gene>
<dbReference type="CDD" id="cd01949">
    <property type="entry name" value="GGDEF"/>
    <property type="match status" value="1"/>
</dbReference>
<comment type="caution">
    <text evidence="3">The sequence shown here is derived from an EMBL/GenBank/DDBJ whole genome shotgun (WGS) entry which is preliminary data.</text>
</comment>
<evidence type="ECO:0000259" key="2">
    <source>
        <dbReference type="PROSITE" id="PS50887"/>
    </source>
</evidence>
<evidence type="ECO:0000313" key="3">
    <source>
        <dbReference type="EMBL" id="MDA0162671.1"/>
    </source>
</evidence>
<dbReference type="InterPro" id="IPR050469">
    <property type="entry name" value="Diguanylate_Cyclase"/>
</dbReference>
<dbReference type="GO" id="GO:0043709">
    <property type="term" value="P:cell adhesion involved in single-species biofilm formation"/>
    <property type="evidence" value="ECO:0007669"/>
    <property type="project" value="TreeGrafter"/>
</dbReference>
<keyword evidence="1" id="KW-0812">Transmembrane</keyword>
<evidence type="ECO:0000256" key="1">
    <source>
        <dbReference type="SAM" id="Phobius"/>
    </source>
</evidence>
<feature type="transmembrane region" description="Helical" evidence="1">
    <location>
        <begin position="27"/>
        <end position="46"/>
    </location>
</feature>
<proteinExistence type="predicted"/>
<keyword evidence="1" id="KW-0472">Membrane</keyword>
<dbReference type="PROSITE" id="PS50887">
    <property type="entry name" value="GGDEF"/>
    <property type="match status" value="1"/>
</dbReference>
<dbReference type="GO" id="GO:1902201">
    <property type="term" value="P:negative regulation of bacterial-type flagellum-dependent cell motility"/>
    <property type="evidence" value="ECO:0007669"/>
    <property type="project" value="TreeGrafter"/>
</dbReference>
<dbReference type="InterPro" id="IPR043128">
    <property type="entry name" value="Rev_trsase/Diguanyl_cyclase"/>
</dbReference>
<dbReference type="GO" id="GO:0052621">
    <property type="term" value="F:diguanylate cyclase activity"/>
    <property type="evidence" value="ECO:0007669"/>
    <property type="project" value="TreeGrafter"/>
</dbReference>
<dbReference type="InterPro" id="IPR029787">
    <property type="entry name" value="Nucleotide_cyclase"/>
</dbReference>
<feature type="domain" description="GGDEF" evidence="2">
    <location>
        <begin position="189"/>
        <end position="310"/>
    </location>
</feature>
<name>A0A9X3MVR0_9ACTN</name>
<dbReference type="RefSeq" id="WP_270041908.1">
    <property type="nucleotide sequence ID" value="NZ_JAPDOD010000020.1"/>
</dbReference>
<protein>
    <submittedName>
        <fullName evidence="3">GGDEF domain-containing protein</fullName>
    </submittedName>
</protein>
<feature type="transmembrane region" description="Helical" evidence="1">
    <location>
        <begin position="81"/>
        <end position="103"/>
    </location>
</feature>
<feature type="transmembrane region" description="Helical" evidence="1">
    <location>
        <begin position="123"/>
        <end position="144"/>
    </location>
</feature>
<reference evidence="3" key="1">
    <citation type="submission" date="2022-10" db="EMBL/GenBank/DDBJ databases">
        <title>The WGS of Solirubrobacter ginsenosidimutans DSM 21036.</title>
        <authorList>
            <person name="Jiang Z."/>
        </authorList>
    </citation>
    <scope>NUCLEOTIDE SEQUENCE</scope>
    <source>
        <strain evidence="3">DSM 21036</strain>
    </source>
</reference>
<dbReference type="Pfam" id="PF00990">
    <property type="entry name" value="GGDEF"/>
    <property type="match status" value="1"/>
</dbReference>
<evidence type="ECO:0000313" key="4">
    <source>
        <dbReference type="Proteomes" id="UP001149140"/>
    </source>
</evidence>
<dbReference type="SUPFAM" id="SSF55073">
    <property type="entry name" value="Nucleotide cyclase"/>
    <property type="match status" value="1"/>
</dbReference>
<keyword evidence="1" id="KW-1133">Transmembrane helix</keyword>
<keyword evidence="4" id="KW-1185">Reference proteome</keyword>
<dbReference type="SMART" id="SM00267">
    <property type="entry name" value="GGDEF"/>
    <property type="match status" value="1"/>
</dbReference>
<dbReference type="NCBIfam" id="TIGR00254">
    <property type="entry name" value="GGDEF"/>
    <property type="match status" value="1"/>
</dbReference>
<dbReference type="GO" id="GO:0005886">
    <property type="term" value="C:plasma membrane"/>
    <property type="evidence" value="ECO:0007669"/>
    <property type="project" value="TreeGrafter"/>
</dbReference>
<organism evidence="3 4">
    <name type="scientific">Solirubrobacter ginsenosidimutans</name>
    <dbReference type="NCBI Taxonomy" id="490573"/>
    <lineage>
        <taxon>Bacteria</taxon>
        <taxon>Bacillati</taxon>
        <taxon>Actinomycetota</taxon>
        <taxon>Thermoleophilia</taxon>
        <taxon>Solirubrobacterales</taxon>
        <taxon>Solirubrobacteraceae</taxon>
        <taxon>Solirubrobacter</taxon>
    </lineage>
</organism>
<accession>A0A9X3MVR0</accession>
<dbReference type="Proteomes" id="UP001149140">
    <property type="component" value="Unassembled WGS sequence"/>
</dbReference>
<dbReference type="Gene3D" id="3.30.70.270">
    <property type="match status" value="1"/>
</dbReference>
<dbReference type="PANTHER" id="PTHR45138:SF9">
    <property type="entry name" value="DIGUANYLATE CYCLASE DGCM-RELATED"/>
    <property type="match status" value="1"/>
</dbReference>